<evidence type="ECO:0000256" key="3">
    <source>
        <dbReference type="SAM" id="Phobius"/>
    </source>
</evidence>
<dbReference type="Gene3D" id="3.30.1370.60">
    <property type="entry name" value="Hypothetical oxidoreductase yiak, domain 2"/>
    <property type="match status" value="1"/>
</dbReference>
<dbReference type="Gene3D" id="1.10.1530.10">
    <property type="match status" value="1"/>
</dbReference>
<dbReference type="PANTHER" id="PTHR11091">
    <property type="entry name" value="OXIDOREDUCTASE-RELATED"/>
    <property type="match status" value="1"/>
</dbReference>
<dbReference type="GO" id="GO:0016491">
    <property type="term" value="F:oxidoreductase activity"/>
    <property type="evidence" value="ECO:0007669"/>
    <property type="project" value="UniProtKB-KW"/>
</dbReference>
<feature type="non-terminal residue" evidence="4">
    <location>
        <position position="407"/>
    </location>
</feature>
<evidence type="ECO:0000313" key="4">
    <source>
        <dbReference type="EMBL" id="CAH0713149.1"/>
    </source>
</evidence>
<keyword evidence="5" id="KW-1185">Reference proteome</keyword>
<feature type="transmembrane region" description="Helical" evidence="3">
    <location>
        <begin position="21"/>
        <end position="46"/>
    </location>
</feature>
<dbReference type="InterPro" id="IPR003767">
    <property type="entry name" value="Malate/L-lactate_DH-like"/>
</dbReference>
<name>A0A8J9U4A6_9NEOP</name>
<evidence type="ECO:0000256" key="1">
    <source>
        <dbReference type="ARBA" id="ARBA00006056"/>
    </source>
</evidence>
<dbReference type="InterPro" id="IPR036111">
    <property type="entry name" value="Mal/L-sulfo/L-lacto_DH-like_sf"/>
</dbReference>
<evidence type="ECO:0000256" key="2">
    <source>
        <dbReference type="ARBA" id="ARBA00023002"/>
    </source>
</evidence>
<organism evidence="4 5">
    <name type="scientific">Brenthis ino</name>
    <name type="common">lesser marbled fritillary</name>
    <dbReference type="NCBI Taxonomy" id="405034"/>
    <lineage>
        <taxon>Eukaryota</taxon>
        <taxon>Metazoa</taxon>
        <taxon>Ecdysozoa</taxon>
        <taxon>Arthropoda</taxon>
        <taxon>Hexapoda</taxon>
        <taxon>Insecta</taxon>
        <taxon>Pterygota</taxon>
        <taxon>Neoptera</taxon>
        <taxon>Endopterygota</taxon>
        <taxon>Lepidoptera</taxon>
        <taxon>Glossata</taxon>
        <taxon>Ditrysia</taxon>
        <taxon>Papilionoidea</taxon>
        <taxon>Nymphalidae</taxon>
        <taxon>Heliconiinae</taxon>
        <taxon>Argynnini</taxon>
        <taxon>Brenthis</taxon>
    </lineage>
</organism>
<dbReference type="AlphaFoldDB" id="A0A8J9U4A6"/>
<dbReference type="Pfam" id="PF02615">
    <property type="entry name" value="Ldh_2"/>
    <property type="match status" value="1"/>
</dbReference>
<keyword evidence="3" id="KW-1133">Transmembrane helix</keyword>
<dbReference type="PANTHER" id="PTHR11091:SF0">
    <property type="entry name" value="MALATE DEHYDROGENASE"/>
    <property type="match status" value="1"/>
</dbReference>
<protein>
    <recommendedName>
        <fullName evidence="6">Malate dehydrogenase</fullName>
    </recommendedName>
</protein>
<comment type="similarity">
    <text evidence="1">Belongs to the LDH2/MDH2 oxidoreductase family.</text>
</comment>
<sequence>MNTADAKFVSRPDRRPVLRSYYYGAAKFTRVCYSLFLFSSFINLVYCNTMGKVATVEALRFMTDCLKAVGTVARAAQQQAELLIEADRMGHPSHGLNRLELYVNDIITGACTPNNEPKILKENASTAWVDANNVLGATVSHFAMDLAISKAKQTGVGWVTVKGSNHNGMAGYWAKKAASKGLIGMAFTNTSPLLAPTRSKQAALGTNPISVVAPGSKGETFYLDMATTAVAVGKIEMQMRKGETIPKGWAQDPDGKETQDASLAFKTSCLMPLGGAEETSGYKGFGLSAMVELFCGISSGSNYGHHIRSWSHSGEGGPANLGHCFVAVDPENFAPGFGDRLTDCIQHWRELQPTDKKLPVLAPGDKEKNAAHITDLRGTVSYVKQQLESSAALAKKLQVKPMEIIKD</sequence>
<evidence type="ECO:0008006" key="6">
    <source>
        <dbReference type="Google" id="ProtNLM"/>
    </source>
</evidence>
<dbReference type="OrthoDB" id="7881616at2759"/>
<dbReference type="Proteomes" id="UP000838878">
    <property type="component" value="Chromosome 1"/>
</dbReference>
<dbReference type="InterPro" id="IPR043144">
    <property type="entry name" value="Mal/L-sulf/L-lact_DH-like_ah"/>
</dbReference>
<gene>
    <name evidence="4" type="ORF">BINO364_LOCUS341</name>
</gene>
<keyword evidence="3" id="KW-0812">Transmembrane</keyword>
<dbReference type="EMBL" id="OV170221">
    <property type="protein sequence ID" value="CAH0713149.1"/>
    <property type="molecule type" value="Genomic_DNA"/>
</dbReference>
<proteinExistence type="inferred from homology"/>
<dbReference type="SUPFAM" id="SSF89733">
    <property type="entry name" value="L-sulfolactate dehydrogenase-like"/>
    <property type="match status" value="1"/>
</dbReference>
<accession>A0A8J9U4A6</accession>
<keyword evidence="2" id="KW-0560">Oxidoreductase</keyword>
<reference evidence="4" key="1">
    <citation type="submission" date="2021-12" db="EMBL/GenBank/DDBJ databases">
        <authorList>
            <person name="Martin H S."/>
        </authorList>
    </citation>
    <scope>NUCLEOTIDE SEQUENCE</scope>
</reference>
<evidence type="ECO:0000313" key="5">
    <source>
        <dbReference type="Proteomes" id="UP000838878"/>
    </source>
</evidence>
<keyword evidence="3" id="KW-0472">Membrane</keyword>
<dbReference type="InterPro" id="IPR043143">
    <property type="entry name" value="Mal/L-sulf/L-lact_DH-like_NADP"/>
</dbReference>